<organism evidence="2 3">
    <name type="scientific">Lachnobacterium bovis</name>
    <dbReference type="NCBI Taxonomy" id="140626"/>
    <lineage>
        <taxon>Bacteria</taxon>
        <taxon>Bacillati</taxon>
        <taxon>Bacillota</taxon>
        <taxon>Clostridia</taxon>
        <taxon>Lachnospirales</taxon>
        <taxon>Lachnospiraceae</taxon>
        <taxon>Lachnobacterium</taxon>
    </lineage>
</organism>
<feature type="coiled-coil region" evidence="1">
    <location>
        <begin position="197"/>
        <end position="224"/>
    </location>
</feature>
<proteinExistence type="predicted"/>
<dbReference type="AlphaFoldDB" id="A0A1H9UJ79"/>
<sequence length="314" mass="36195">MFGGKEGKKLSQDDASKYYQAITNLVEVKDTWNANMEEMQLSRNQMCSDILQVKNNTRENLKLAKVNIDSHQKIIKKMEDFVGEVKYERTRINELVEAMKNQGYSCEKVAKYSVDYKNISDDLASKNKDVVEDNEICLDELENMNKVGKEMELQTLNLAISARRKGAMGQEFLDNAEKVRQLSLKYVDSANQVKSMLDGVNKKLDEIQKLLTKAENQVEESGDKAKEVALNNVYATQRLGNIKLNEIVDYLTEIKEMIGENKKNDEEIVKTQERSLIQIEDINFEVIYQKNSSNELFDVVKPFFNAEYDSYEED</sequence>
<dbReference type="Gene3D" id="1.10.287.950">
    <property type="entry name" value="Methyl-accepting chemotaxis protein"/>
    <property type="match status" value="1"/>
</dbReference>
<dbReference type="EMBL" id="FOGW01000030">
    <property type="protein sequence ID" value="SES09389.1"/>
    <property type="molecule type" value="Genomic_DNA"/>
</dbReference>
<accession>A0A1H9UJ79</accession>
<protein>
    <submittedName>
        <fullName evidence="2">Methyl-accepting chemotaxis protein</fullName>
    </submittedName>
</protein>
<dbReference type="RefSeq" id="WP_074730926.1">
    <property type="nucleotide sequence ID" value="NZ_FOGW01000030.1"/>
</dbReference>
<evidence type="ECO:0000256" key="1">
    <source>
        <dbReference type="SAM" id="Coils"/>
    </source>
</evidence>
<dbReference type="SUPFAM" id="SSF58104">
    <property type="entry name" value="Methyl-accepting chemotaxis protein (MCP) signaling domain"/>
    <property type="match status" value="1"/>
</dbReference>
<dbReference type="Proteomes" id="UP000182471">
    <property type="component" value="Unassembled WGS sequence"/>
</dbReference>
<keyword evidence="1" id="KW-0175">Coiled coil</keyword>
<gene>
    <name evidence="2" type="ORF">SAMN02910429_02132</name>
</gene>
<keyword evidence="3" id="KW-1185">Reference proteome</keyword>
<reference evidence="3" key="1">
    <citation type="submission" date="2016-10" db="EMBL/GenBank/DDBJ databases">
        <authorList>
            <person name="Varghese N."/>
            <person name="Submissions S."/>
        </authorList>
    </citation>
    <scope>NUCLEOTIDE SEQUENCE [LARGE SCALE GENOMIC DNA]</scope>
    <source>
        <strain evidence="3">S1b</strain>
    </source>
</reference>
<evidence type="ECO:0000313" key="3">
    <source>
        <dbReference type="Proteomes" id="UP000182471"/>
    </source>
</evidence>
<name>A0A1H9UJ79_9FIRM</name>
<evidence type="ECO:0000313" key="2">
    <source>
        <dbReference type="EMBL" id="SES09389.1"/>
    </source>
</evidence>